<accession>A0A382K300</accession>
<evidence type="ECO:0000313" key="2">
    <source>
        <dbReference type="EMBL" id="SVC19214.1"/>
    </source>
</evidence>
<proteinExistence type="predicted"/>
<gene>
    <name evidence="2" type="ORF">METZ01_LOCUS272068</name>
</gene>
<name>A0A382K300_9ZZZZ</name>
<protein>
    <submittedName>
        <fullName evidence="2">Uncharacterized protein</fullName>
    </submittedName>
</protein>
<dbReference type="AlphaFoldDB" id="A0A382K300"/>
<evidence type="ECO:0000256" key="1">
    <source>
        <dbReference type="SAM" id="MobiDB-lite"/>
    </source>
</evidence>
<sequence>MKISFDLRHNPIGRPAGRPLFPASSPA</sequence>
<feature type="non-terminal residue" evidence="2">
    <location>
        <position position="27"/>
    </location>
</feature>
<dbReference type="EMBL" id="UINC01078285">
    <property type="protein sequence ID" value="SVC19214.1"/>
    <property type="molecule type" value="Genomic_DNA"/>
</dbReference>
<feature type="region of interest" description="Disordered" evidence="1">
    <location>
        <begin position="1"/>
        <end position="27"/>
    </location>
</feature>
<organism evidence="2">
    <name type="scientific">marine metagenome</name>
    <dbReference type="NCBI Taxonomy" id="408172"/>
    <lineage>
        <taxon>unclassified sequences</taxon>
        <taxon>metagenomes</taxon>
        <taxon>ecological metagenomes</taxon>
    </lineage>
</organism>
<reference evidence="2" key="1">
    <citation type="submission" date="2018-05" db="EMBL/GenBank/DDBJ databases">
        <authorList>
            <person name="Lanie J.A."/>
            <person name="Ng W.-L."/>
            <person name="Kazmierczak K.M."/>
            <person name="Andrzejewski T.M."/>
            <person name="Davidsen T.M."/>
            <person name="Wayne K.J."/>
            <person name="Tettelin H."/>
            <person name="Glass J.I."/>
            <person name="Rusch D."/>
            <person name="Podicherti R."/>
            <person name="Tsui H.-C.T."/>
            <person name="Winkler M.E."/>
        </authorList>
    </citation>
    <scope>NUCLEOTIDE SEQUENCE</scope>
</reference>